<reference evidence="4" key="1">
    <citation type="journal article" date="2020" name="Stud. Mycol.">
        <title>101 Dothideomycetes genomes: a test case for predicting lifestyles and emergence of pathogens.</title>
        <authorList>
            <person name="Haridas S."/>
            <person name="Albert R."/>
            <person name="Binder M."/>
            <person name="Bloem J."/>
            <person name="Labutti K."/>
            <person name="Salamov A."/>
            <person name="Andreopoulos B."/>
            <person name="Baker S."/>
            <person name="Barry K."/>
            <person name="Bills G."/>
            <person name="Bluhm B."/>
            <person name="Cannon C."/>
            <person name="Castanera R."/>
            <person name="Culley D."/>
            <person name="Daum C."/>
            <person name="Ezra D."/>
            <person name="Gonzalez J."/>
            <person name="Henrissat B."/>
            <person name="Kuo A."/>
            <person name="Liang C."/>
            <person name="Lipzen A."/>
            <person name="Lutzoni F."/>
            <person name="Magnuson J."/>
            <person name="Mondo S."/>
            <person name="Nolan M."/>
            <person name="Ohm R."/>
            <person name="Pangilinan J."/>
            <person name="Park H.-J."/>
            <person name="Ramirez L."/>
            <person name="Alfaro M."/>
            <person name="Sun H."/>
            <person name="Tritt A."/>
            <person name="Yoshinaga Y."/>
            <person name="Zwiers L.-H."/>
            <person name="Turgeon B."/>
            <person name="Goodwin S."/>
            <person name="Spatafora J."/>
            <person name="Crous P."/>
            <person name="Grigoriev I."/>
        </authorList>
    </citation>
    <scope>NUCLEOTIDE SEQUENCE</scope>
    <source>
        <strain evidence="4">CBS 122368</strain>
    </source>
</reference>
<feature type="domain" description="Zn(2)-C6 fungal-type" evidence="3">
    <location>
        <begin position="12"/>
        <end position="41"/>
    </location>
</feature>
<dbReference type="GeneID" id="54577615"/>
<dbReference type="InterPro" id="IPR050797">
    <property type="entry name" value="Carb_Metab_Trans_Reg"/>
</dbReference>
<dbReference type="CDD" id="cd12148">
    <property type="entry name" value="fungal_TF_MHR"/>
    <property type="match status" value="1"/>
</dbReference>
<accession>A0A6A6HXQ1</accession>
<organism evidence="4 5">
    <name type="scientific">Trematosphaeria pertusa</name>
    <dbReference type="NCBI Taxonomy" id="390896"/>
    <lineage>
        <taxon>Eukaryota</taxon>
        <taxon>Fungi</taxon>
        <taxon>Dikarya</taxon>
        <taxon>Ascomycota</taxon>
        <taxon>Pezizomycotina</taxon>
        <taxon>Dothideomycetes</taxon>
        <taxon>Pleosporomycetidae</taxon>
        <taxon>Pleosporales</taxon>
        <taxon>Massarineae</taxon>
        <taxon>Trematosphaeriaceae</taxon>
        <taxon>Trematosphaeria</taxon>
    </lineage>
</organism>
<dbReference type="InterPro" id="IPR036864">
    <property type="entry name" value="Zn2-C6_fun-type_DNA-bd_sf"/>
</dbReference>
<gene>
    <name evidence="4" type="ORF">BU26DRAFT_438322</name>
</gene>
<feature type="region of interest" description="Disordered" evidence="2">
    <location>
        <begin position="68"/>
        <end position="88"/>
    </location>
</feature>
<dbReference type="AlphaFoldDB" id="A0A6A6HXQ1"/>
<evidence type="ECO:0000313" key="5">
    <source>
        <dbReference type="Proteomes" id="UP000800094"/>
    </source>
</evidence>
<dbReference type="PANTHER" id="PTHR31668:SF24">
    <property type="entry name" value="TRANSCRIPTION FACTOR, PUTATIVE-RELATED"/>
    <property type="match status" value="1"/>
</dbReference>
<keyword evidence="5" id="KW-1185">Reference proteome</keyword>
<proteinExistence type="predicted"/>
<dbReference type="GO" id="GO:0008270">
    <property type="term" value="F:zinc ion binding"/>
    <property type="evidence" value="ECO:0007669"/>
    <property type="project" value="InterPro"/>
</dbReference>
<evidence type="ECO:0000256" key="1">
    <source>
        <dbReference type="ARBA" id="ARBA00023242"/>
    </source>
</evidence>
<dbReference type="SUPFAM" id="SSF57701">
    <property type="entry name" value="Zn2/Cys6 DNA-binding domain"/>
    <property type="match status" value="1"/>
</dbReference>
<sequence>MESSAPKRVSKACDACKLRKVKCNGQERCQQCSHLGLRCVYSVSSKSRSQGKRGRVISEYKTRTANVNATSPPILPASSEHAGPQSPHGSLNTLLLNRRCLYAEPADSRTVAHPVNAGPQFGQAFFLDLIPDYVDGVYPVWPVITETELREYIATMDTDQEIRSFVHAFGACTLNLTRYGDKRTEEVLQTIETLMDYSIETIRPAYKSFRSSVMRVMQSMFIHNCLMTMQASDAAFHYMRDSITAVQLLRIDNPETMAHLPPPERSRRQRMYWQAYIHERFVAILDYRHAVLPPLDDLPEDDPTIPIQVHDGFNQIIKLFRLLDPEFLKNWLGSQGGNVTSSWIEAKSRELEGDEESNAREMESLLMQRADLAITREWLRTLVWRLAMSQTLLSSRSSKECLSLLFPVRLSQNLRRQVSEMSREDIEVHGSSITQKLFEITDTIADVLIHVPAATLEETALRIEDYLFILDFVLQFPTLDQTRRGILLGKLERLQSLFPEVCSATNSPNLPFDMQSPTGDPWYQVTQSKIGPEMSAEPAGLEGLVPVQNFEQSQSARRDSQQAAWNHISRRLSMATFNTS</sequence>
<dbReference type="OrthoDB" id="2740448at2759"/>
<evidence type="ECO:0000259" key="3">
    <source>
        <dbReference type="PROSITE" id="PS50048"/>
    </source>
</evidence>
<keyword evidence="1" id="KW-0539">Nucleus</keyword>
<dbReference type="CDD" id="cd00067">
    <property type="entry name" value="GAL4"/>
    <property type="match status" value="1"/>
</dbReference>
<dbReference type="GO" id="GO:0000981">
    <property type="term" value="F:DNA-binding transcription factor activity, RNA polymerase II-specific"/>
    <property type="evidence" value="ECO:0007669"/>
    <property type="project" value="InterPro"/>
</dbReference>
<dbReference type="RefSeq" id="XP_033677562.1">
    <property type="nucleotide sequence ID" value="XM_033824285.1"/>
</dbReference>
<dbReference type="InterPro" id="IPR001138">
    <property type="entry name" value="Zn2Cys6_DnaBD"/>
</dbReference>
<dbReference type="EMBL" id="ML987207">
    <property type="protein sequence ID" value="KAF2242558.1"/>
    <property type="molecule type" value="Genomic_DNA"/>
</dbReference>
<dbReference type="Pfam" id="PF00172">
    <property type="entry name" value="Zn_clus"/>
    <property type="match status" value="1"/>
</dbReference>
<dbReference type="PROSITE" id="PS00463">
    <property type="entry name" value="ZN2_CY6_FUNGAL_1"/>
    <property type="match status" value="1"/>
</dbReference>
<dbReference type="Gene3D" id="4.10.240.10">
    <property type="entry name" value="Zn(2)-C6 fungal-type DNA-binding domain"/>
    <property type="match status" value="1"/>
</dbReference>
<name>A0A6A6HXQ1_9PLEO</name>
<dbReference type="SMART" id="SM00066">
    <property type="entry name" value="GAL4"/>
    <property type="match status" value="1"/>
</dbReference>
<dbReference type="PANTHER" id="PTHR31668">
    <property type="entry name" value="GLUCOSE TRANSPORT TRANSCRIPTION REGULATOR RGT1-RELATED-RELATED"/>
    <property type="match status" value="1"/>
</dbReference>
<dbReference type="Proteomes" id="UP000800094">
    <property type="component" value="Unassembled WGS sequence"/>
</dbReference>
<evidence type="ECO:0000313" key="4">
    <source>
        <dbReference type="EMBL" id="KAF2242558.1"/>
    </source>
</evidence>
<dbReference type="PROSITE" id="PS50048">
    <property type="entry name" value="ZN2_CY6_FUNGAL_2"/>
    <property type="match status" value="1"/>
</dbReference>
<evidence type="ECO:0000256" key="2">
    <source>
        <dbReference type="SAM" id="MobiDB-lite"/>
    </source>
</evidence>
<protein>
    <recommendedName>
        <fullName evidence="3">Zn(2)-C6 fungal-type domain-containing protein</fullName>
    </recommendedName>
</protein>